<evidence type="ECO:0000313" key="4">
    <source>
        <dbReference type="Proteomes" id="UP000242287"/>
    </source>
</evidence>
<feature type="compositionally biased region" description="Gly residues" evidence="1">
    <location>
        <begin position="12"/>
        <end position="60"/>
    </location>
</feature>
<evidence type="ECO:0000313" key="3">
    <source>
        <dbReference type="EMBL" id="PFH47142.1"/>
    </source>
</evidence>
<dbReference type="InterPro" id="IPR012337">
    <property type="entry name" value="RNaseH-like_sf"/>
</dbReference>
<dbReference type="EMBL" id="KZ302131">
    <property type="protein sequence ID" value="PFH47142.1"/>
    <property type="molecule type" value="Genomic_DNA"/>
</dbReference>
<dbReference type="Proteomes" id="UP000242287">
    <property type="component" value="Unassembled WGS sequence"/>
</dbReference>
<feature type="domain" description="Piwi" evidence="2">
    <location>
        <begin position="640"/>
        <end position="950"/>
    </location>
</feature>
<gene>
    <name evidence="3" type="ORF">AMATHDRAFT_7043</name>
</gene>
<organism evidence="3 4">
    <name type="scientific">Amanita thiersii Skay4041</name>
    <dbReference type="NCBI Taxonomy" id="703135"/>
    <lineage>
        <taxon>Eukaryota</taxon>
        <taxon>Fungi</taxon>
        <taxon>Dikarya</taxon>
        <taxon>Basidiomycota</taxon>
        <taxon>Agaricomycotina</taxon>
        <taxon>Agaricomycetes</taxon>
        <taxon>Agaricomycetidae</taxon>
        <taxon>Agaricales</taxon>
        <taxon>Pluteineae</taxon>
        <taxon>Amanitaceae</taxon>
        <taxon>Amanita</taxon>
    </lineage>
</organism>
<protein>
    <recommendedName>
        <fullName evidence="2">Piwi domain-containing protein</fullName>
    </recommendedName>
</protein>
<dbReference type="InterPro" id="IPR036085">
    <property type="entry name" value="PAZ_dom_sf"/>
</dbReference>
<dbReference type="Pfam" id="PF16488">
    <property type="entry name" value="ArgoL2"/>
    <property type="match status" value="1"/>
</dbReference>
<dbReference type="Pfam" id="PF08699">
    <property type="entry name" value="ArgoL1"/>
    <property type="match status" value="1"/>
</dbReference>
<dbReference type="InterPro" id="IPR045246">
    <property type="entry name" value="Piwi_ago-like"/>
</dbReference>
<accession>A0A2A9NHF4</accession>
<dbReference type="Gene3D" id="3.30.420.10">
    <property type="entry name" value="Ribonuclease H-like superfamily/Ribonuclease H"/>
    <property type="match status" value="1"/>
</dbReference>
<dbReference type="STRING" id="703135.A0A2A9NHF4"/>
<dbReference type="AlphaFoldDB" id="A0A2A9NHF4"/>
<feature type="region of interest" description="Disordered" evidence="1">
    <location>
        <begin position="958"/>
        <end position="979"/>
    </location>
</feature>
<sequence>MGDRGYGRGRGRGGGGGPQRGSGFGGGGRGGGGGYGGRGGPPARGGGRGGPPGAGRGGGPTIYAETTPAQLPTRLTDNSQQQLIQTFKSVSYQPERPLRPGFGTLGTRILLRANFFAVRLPKGPYYEYAVVVTEVRGAKGGAKGGKGKGKGKAPAPAGGGGAEEEEEDGNVKAGVKRRVFELLELEPSFQQFLPSVAHDNSQRLVSAKKLPEPLEISVRYMDEDEKKPRQDAATYNVSIRFTGTIDLNEIMRNVEGDLQYRNVDLQPALSALNLIFQQHARRTGTRLGKPDDNGASKYFFDPGQHRTTLVPGVELWQGFFSSIRPAHKQLVVNVNVCYTAFMEPQNLADALLAFNQGSHGAMPTLNKGIVDSIRVKTKHLGYKKKLFHVGTNSARNQKFHCEEFGGEISVENYFDRKYKIKLRHPTDLPVVSVGVMIKNGRKEHQWVPAEVCDILSGCPRRGKLNERETSSMIRYACNPPRQNAEDIVNKGLPLLGLTQNTSTLDAFGIKVDRDMSVIEGRVLTPPGISYGRGVPKVQNGSWNILDVKFIRGATATPWWVLYVQDGVNLVKKPDDIIPLVTAFDQKCKKSGMTMPNAQPILLPRAILPPPFRDDAARSKALNVIRKILTEQLNKTGPPGFVLVLLEKVDKFIYPGIKTMGDVELGIHTLHMQLNKALIPAKQDQYLSNVALKLNTKLGGVNHKLDDTAMQWLKKKPTMMVGIDVTHAGPGSREGTPSIAAVVASINDTFVQFPASIRIQKHARNKETLDELQAMLIERLQLYEKYNKKLPERVFIFRDGVSEGQFKAVLNEELPQVLKAFQALSTQKRGAYKPQLSIVVCGKRHHARMLATHRDNADNKGNTKPGTVVDRGVTSVFDFNFYLQAHAGLQGTVKSTLYNVIYDETRFSADEIQKGTNDVSYLYARATKAVSLIPPAYYADLACERGRCYLNDFLNADDDTKSSVRSSRARTRAERDAEKEAEKQRVFEAARVAWGKGLHPNLRETMFYI</sequence>
<keyword evidence="4" id="KW-1185">Reference proteome</keyword>
<dbReference type="OrthoDB" id="10252740at2759"/>
<dbReference type="InterPro" id="IPR032472">
    <property type="entry name" value="ArgoL2"/>
</dbReference>
<dbReference type="SUPFAM" id="SSF101690">
    <property type="entry name" value="PAZ domain"/>
    <property type="match status" value="1"/>
</dbReference>
<evidence type="ECO:0000256" key="1">
    <source>
        <dbReference type="SAM" id="MobiDB-lite"/>
    </source>
</evidence>
<name>A0A2A9NHF4_9AGAR</name>
<dbReference type="InterPro" id="IPR036397">
    <property type="entry name" value="RNaseH_sf"/>
</dbReference>
<dbReference type="SMART" id="SM01163">
    <property type="entry name" value="DUF1785"/>
    <property type="match status" value="1"/>
</dbReference>
<feature type="region of interest" description="Disordered" evidence="1">
    <location>
        <begin position="139"/>
        <end position="170"/>
    </location>
</feature>
<reference evidence="3 4" key="1">
    <citation type="submission" date="2014-02" db="EMBL/GenBank/DDBJ databases">
        <title>Transposable element dynamics among asymbiotic and ectomycorrhizal Amanita fungi.</title>
        <authorList>
            <consortium name="DOE Joint Genome Institute"/>
            <person name="Hess J."/>
            <person name="Skrede I."/>
            <person name="Wolfe B."/>
            <person name="LaButti K."/>
            <person name="Ohm R.A."/>
            <person name="Grigoriev I.V."/>
            <person name="Pringle A."/>
        </authorList>
    </citation>
    <scope>NUCLEOTIDE SEQUENCE [LARGE SCALE GENOMIC DNA]</scope>
    <source>
        <strain evidence="3 4">SKay4041</strain>
    </source>
</reference>
<dbReference type="PANTHER" id="PTHR22891">
    <property type="entry name" value="EUKARYOTIC TRANSLATION INITIATION FACTOR 2C"/>
    <property type="match status" value="1"/>
</dbReference>
<dbReference type="InterPro" id="IPR003165">
    <property type="entry name" value="Piwi"/>
</dbReference>
<feature type="region of interest" description="Disordered" evidence="1">
    <location>
        <begin position="1"/>
        <end position="65"/>
    </location>
</feature>
<evidence type="ECO:0000259" key="2">
    <source>
        <dbReference type="PROSITE" id="PS50822"/>
    </source>
</evidence>
<dbReference type="InterPro" id="IPR014811">
    <property type="entry name" value="ArgoL1"/>
</dbReference>
<dbReference type="SMART" id="SM00950">
    <property type="entry name" value="Piwi"/>
    <property type="match status" value="1"/>
</dbReference>
<dbReference type="InterPro" id="IPR032474">
    <property type="entry name" value="Argonaute_N"/>
</dbReference>
<dbReference type="Gene3D" id="2.170.260.10">
    <property type="entry name" value="paz domain"/>
    <property type="match status" value="1"/>
</dbReference>
<dbReference type="SUPFAM" id="SSF53098">
    <property type="entry name" value="Ribonuclease H-like"/>
    <property type="match status" value="1"/>
</dbReference>
<dbReference type="GO" id="GO:0003723">
    <property type="term" value="F:RNA binding"/>
    <property type="evidence" value="ECO:0007669"/>
    <property type="project" value="InterPro"/>
</dbReference>
<dbReference type="PROSITE" id="PS50822">
    <property type="entry name" value="PIWI"/>
    <property type="match status" value="1"/>
</dbReference>
<dbReference type="CDD" id="cd04657">
    <property type="entry name" value="Piwi_ago-like"/>
    <property type="match status" value="1"/>
</dbReference>
<proteinExistence type="predicted"/>
<dbReference type="Pfam" id="PF02170">
    <property type="entry name" value="PAZ"/>
    <property type="match status" value="1"/>
</dbReference>
<dbReference type="Pfam" id="PF16486">
    <property type="entry name" value="ArgoN"/>
    <property type="match status" value="1"/>
</dbReference>
<dbReference type="Pfam" id="PF02171">
    <property type="entry name" value="Piwi"/>
    <property type="match status" value="1"/>
</dbReference>
<feature type="compositionally biased region" description="Basic and acidic residues" evidence="1">
    <location>
        <begin position="970"/>
        <end position="979"/>
    </location>
</feature>
<dbReference type="InterPro" id="IPR003100">
    <property type="entry name" value="PAZ_dom"/>
</dbReference>
<dbReference type="CDD" id="cd02846">
    <property type="entry name" value="PAZ_argonaute_like"/>
    <property type="match status" value="1"/>
</dbReference>
<dbReference type="Gene3D" id="3.40.50.2300">
    <property type="match status" value="1"/>
</dbReference>